<evidence type="ECO:0000256" key="1">
    <source>
        <dbReference type="ARBA" id="ARBA00001941"/>
    </source>
</evidence>
<evidence type="ECO:0000259" key="6">
    <source>
        <dbReference type="PROSITE" id="PS51677"/>
    </source>
</evidence>
<keyword evidence="8" id="KW-1185">Reference proteome</keyword>
<evidence type="ECO:0000256" key="3">
    <source>
        <dbReference type="ARBA" id="ARBA00023285"/>
    </source>
</evidence>
<dbReference type="Gene3D" id="3.20.20.370">
    <property type="entry name" value="Glycoside hydrolase/deacetylase"/>
    <property type="match status" value="1"/>
</dbReference>
<keyword evidence="3" id="KW-0170">Cobalt</keyword>
<dbReference type="PANTHER" id="PTHR10587">
    <property type="entry name" value="GLYCOSYL TRANSFERASE-RELATED"/>
    <property type="match status" value="1"/>
</dbReference>
<evidence type="ECO:0000256" key="5">
    <source>
        <dbReference type="ARBA" id="ARBA00048494"/>
    </source>
</evidence>
<organism evidence="7 8">
    <name type="scientific">Penicillium olsonii</name>
    <dbReference type="NCBI Taxonomy" id="99116"/>
    <lineage>
        <taxon>Eukaryota</taxon>
        <taxon>Fungi</taxon>
        <taxon>Dikarya</taxon>
        <taxon>Ascomycota</taxon>
        <taxon>Pezizomycotina</taxon>
        <taxon>Eurotiomycetes</taxon>
        <taxon>Eurotiomycetidae</taxon>
        <taxon>Eurotiales</taxon>
        <taxon>Aspergillaceae</taxon>
        <taxon>Penicillium</taxon>
    </lineage>
</organism>
<dbReference type="InterPro" id="IPR002509">
    <property type="entry name" value="NODB_dom"/>
</dbReference>
<dbReference type="Proteomes" id="UP001153618">
    <property type="component" value="Unassembled WGS sequence"/>
</dbReference>
<evidence type="ECO:0000256" key="4">
    <source>
        <dbReference type="ARBA" id="ARBA00024056"/>
    </source>
</evidence>
<gene>
    <name evidence="7" type="ORF">POLS_LOCUS6141</name>
</gene>
<dbReference type="Pfam" id="PF01522">
    <property type="entry name" value="Polysacc_deac_1"/>
    <property type="match status" value="1"/>
</dbReference>
<dbReference type="GO" id="GO:0006032">
    <property type="term" value="P:chitin catabolic process"/>
    <property type="evidence" value="ECO:0007669"/>
    <property type="project" value="UniProtKB-KW"/>
</dbReference>
<reference evidence="7" key="1">
    <citation type="submission" date="2021-07" db="EMBL/GenBank/DDBJ databases">
        <authorList>
            <person name="Branca A.L. A."/>
        </authorList>
    </citation>
    <scope>NUCLEOTIDE SEQUENCE</scope>
</reference>
<keyword evidence="2" id="KW-0624">Polysaccharide degradation</keyword>
<dbReference type="InterPro" id="IPR050248">
    <property type="entry name" value="Polysacc_deacetylase_ArnD"/>
</dbReference>
<dbReference type="InterPro" id="IPR011330">
    <property type="entry name" value="Glyco_hydro/deAcase_b/a-brl"/>
</dbReference>
<dbReference type="GO" id="GO:0009272">
    <property type="term" value="P:fungal-type cell wall biogenesis"/>
    <property type="evidence" value="ECO:0007669"/>
    <property type="project" value="UniProtKB-ARBA"/>
</dbReference>
<dbReference type="EMBL" id="CAJVOS010000033">
    <property type="protein sequence ID" value="CAG8153442.1"/>
    <property type="molecule type" value="Genomic_DNA"/>
</dbReference>
<dbReference type="AlphaFoldDB" id="A0A9W4HX46"/>
<name>A0A9W4HX46_PENOL</name>
<keyword evidence="2" id="KW-0146">Chitin degradation</keyword>
<dbReference type="GO" id="GO:0005975">
    <property type="term" value="P:carbohydrate metabolic process"/>
    <property type="evidence" value="ECO:0007669"/>
    <property type="project" value="InterPro"/>
</dbReference>
<dbReference type="PROSITE" id="PS51677">
    <property type="entry name" value="NODB"/>
    <property type="match status" value="1"/>
</dbReference>
<comment type="caution">
    <text evidence="7">The sequence shown here is derived from an EMBL/GenBank/DDBJ whole genome shotgun (WGS) entry which is preliminary data.</text>
</comment>
<sequence>MFRAILTTFFLMVPLYYIYKPPSILIRYFAHCWPDVLFHVPTTKKIVALTIDDAPSIHTPEILRLLQAHNAAATFFIIGCQVPGNEAVLSDLIRAGCELGNHAMYDEPSRSLSDAVLKDQIQEVQLRISEAYATAGIQQDSWLFRPGSGFFSSRMRSLLHRLGYQLVLGNVYPHDPQVPFWRLNARHILSMVQPGSVIVCHDRREWTVPMLQKILPELGRRGYRVVTVSDLLKEAE</sequence>
<evidence type="ECO:0000256" key="2">
    <source>
        <dbReference type="ARBA" id="ARBA00023024"/>
    </source>
</evidence>
<feature type="domain" description="NodB homology" evidence="6">
    <location>
        <begin position="45"/>
        <end position="226"/>
    </location>
</feature>
<dbReference type="OrthoDB" id="407355at2759"/>
<comment type="cofactor">
    <cofactor evidence="1">
        <name>Co(2+)</name>
        <dbReference type="ChEBI" id="CHEBI:48828"/>
    </cofactor>
</comment>
<dbReference type="EC" id="3.5.1.41" evidence="4"/>
<dbReference type="SUPFAM" id="SSF88713">
    <property type="entry name" value="Glycoside hydrolase/deacetylase"/>
    <property type="match status" value="1"/>
</dbReference>
<accession>A0A9W4HX46</accession>
<dbReference type="GO" id="GO:0004099">
    <property type="term" value="F:chitin deacetylase activity"/>
    <property type="evidence" value="ECO:0007669"/>
    <property type="project" value="UniProtKB-EC"/>
</dbReference>
<dbReference type="CDD" id="cd10958">
    <property type="entry name" value="CE4_NodB_like_2"/>
    <property type="match status" value="1"/>
</dbReference>
<proteinExistence type="predicted"/>
<evidence type="ECO:0000313" key="7">
    <source>
        <dbReference type="EMBL" id="CAG8153442.1"/>
    </source>
</evidence>
<evidence type="ECO:0000313" key="8">
    <source>
        <dbReference type="Proteomes" id="UP001153618"/>
    </source>
</evidence>
<keyword evidence="2" id="KW-0119">Carbohydrate metabolism</keyword>
<protein>
    <recommendedName>
        <fullName evidence="4">chitin deacetylase</fullName>
        <ecNumber evidence="4">3.5.1.41</ecNumber>
    </recommendedName>
</protein>
<comment type="catalytic activity">
    <reaction evidence="5">
        <text>[(1-&gt;4)-N-acetyl-beta-D-glucosaminyl](n) + n H2O = chitosan + n acetate</text>
        <dbReference type="Rhea" id="RHEA:10464"/>
        <dbReference type="Rhea" id="RHEA-COMP:9593"/>
        <dbReference type="Rhea" id="RHEA-COMP:9597"/>
        <dbReference type="ChEBI" id="CHEBI:15377"/>
        <dbReference type="ChEBI" id="CHEBI:17029"/>
        <dbReference type="ChEBI" id="CHEBI:30089"/>
        <dbReference type="ChEBI" id="CHEBI:57704"/>
        <dbReference type="EC" id="3.5.1.41"/>
    </reaction>
    <physiologicalReaction direction="left-to-right" evidence="5">
        <dbReference type="Rhea" id="RHEA:10465"/>
    </physiologicalReaction>
</comment>
<dbReference type="PANTHER" id="PTHR10587:SF137">
    <property type="entry name" value="4-DEOXY-4-FORMAMIDO-L-ARABINOSE-PHOSPHOUNDECAPRENOL DEFORMYLASE ARND-RELATED"/>
    <property type="match status" value="1"/>
</dbReference>